<evidence type="ECO:0000256" key="13">
    <source>
        <dbReference type="ARBA" id="ARBA00024209"/>
    </source>
</evidence>
<dbReference type="CDD" id="cd16461">
    <property type="entry name" value="RING-H2_EL5-like"/>
    <property type="match status" value="1"/>
</dbReference>
<dbReference type="GO" id="GO:0016567">
    <property type="term" value="P:protein ubiquitination"/>
    <property type="evidence" value="ECO:0007669"/>
    <property type="project" value="UniProtKB-UniPathway"/>
</dbReference>
<gene>
    <name evidence="17" type="ORF">E3N88_04095</name>
</gene>
<dbReference type="GO" id="GO:0008270">
    <property type="term" value="F:zinc ion binding"/>
    <property type="evidence" value="ECO:0007669"/>
    <property type="project" value="UniProtKB-KW"/>
</dbReference>
<keyword evidence="5" id="KW-0808">Transferase</keyword>
<organism evidence="17 18">
    <name type="scientific">Mikania micrantha</name>
    <name type="common">bitter vine</name>
    <dbReference type="NCBI Taxonomy" id="192012"/>
    <lineage>
        <taxon>Eukaryota</taxon>
        <taxon>Viridiplantae</taxon>
        <taxon>Streptophyta</taxon>
        <taxon>Embryophyta</taxon>
        <taxon>Tracheophyta</taxon>
        <taxon>Spermatophyta</taxon>
        <taxon>Magnoliopsida</taxon>
        <taxon>eudicotyledons</taxon>
        <taxon>Gunneridae</taxon>
        <taxon>Pentapetalae</taxon>
        <taxon>asterids</taxon>
        <taxon>campanulids</taxon>
        <taxon>Asterales</taxon>
        <taxon>Asteraceae</taxon>
        <taxon>Asteroideae</taxon>
        <taxon>Heliantheae alliance</taxon>
        <taxon>Eupatorieae</taxon>
        <taxon>Mikania</taxon>
    </lineage>
</organism>
<dbReference type="InterPro" id="IPR044600">
    <property type="entry name" value="ATL1/ATL16-like"/>
</dbReference>
<feature type="domain" description="RING-type" evidence="16">
    <location>
        <begin position="102"/>
        <end position="144"/>
    </location>
</feature>
<reference evidence="17 18" key="1">
    <citation type="submission" date="2019-05" db="EMBL/GenBank/DDBJ databases">
        <title>Mikania micrantha, genome provides insights into the molecular mechanism of rapid growth.</title>
        <authorList>
            <person name="Liu B."/>
        </authorList>
    </citation>
    <scope>NUCLEOTIDE SEQUENCE [LARGE SCALE GENOMIC DNA]</scope>
    <source>
        <strain evidence="17">NLD-2019</strain>
        <tissue evidence="17">Leaf</tissue>
    </source>
</reference>
<keyword evidence="8 14" id="KW-0863">Zinc-finger</keyword>
<keyword evidence="9" id="KW-0833">Ubl conjugation pathway</keyword>
<dbReference type="Proteomes" id="UP000326396">
    <property type="component" value="Linkage Group LG10"/>
</dbReference>
<keyword evidence="6 15" id="KW-0812">Transmembrane</keyword>
<evidence type="ECO:0000256" key="3">
    <source>
        <dbReference type="ARBA" id="ARBA00004906"/>
    </source>
</evidence>
<dbReference type="GO" id="GO:0016020">
    <property type="term" value="C:membrane"/>
    <property type="evidence" value="ECO:0007669"/>
    <property type="project" value="UniProtKB-SubCell"/>
</dbReference>
<evidence type="ECO:0000256" key="12">
    <source>
        <dbReference type="ARBA" id="ARBA00023136"/>
    </source>
</evidence>
<name>A0A5N6PUQ4_9ASTR</name>
<dbReference type="PANTHER" id="PTHR46913:SF1">
    <property type="entry name" value="RING-H2 FINGER PROTEIN ATL16"/>
    <property type="match status" value="1"/>
</dbReference>
<evidence type="ECO:0000313" key="17">
    <source>
        <dbReference type="EMBL" id="KAD7116827.1"/>
    </source>
</evidence>
<evidence type="ECO:0000256" key="5">
    <source>
        <dbReference type="ARBA" id="ARBA00022679"/>
    </source>
</evidence>
<evidence type="ECO:0000256" key="4">
    <source>
        <dbReference type="ARBA" id="ARBA00012483"/>
    </source>
</evidence>
<evidence type="ECO:0000256" key="2">
    <source>
        <dbReference type="ARBA" id="ARBA00004167"/>
    </source>
</evidence>
<dbReference type="PANTHER" id="PTHR46913">
    <property type="entry name" value="RING-H2 FINGER PROTEIN ATL16"/>
    <property type="match status" value="1"/>
</dbReference>
<dbReference type="AlphaFoldDB" id="A0A5N6PUQ4"/>
<dbReference type="EMBL" id="SZYD01000002">
    <property type="protein sequence ID" value="KAD7116827.1"/>
    <property type="molecule type" value="Genomic_DNA"/>
</dbReference>
<dbReference type="Gene3D" id="3.30.40.10">
    <property type="entry name" value="Zinc/RING finger domain, C3HC4 (zinc finger)"/>
    <property type="match status" value="1"/>
</dbReference>
<evidence type="ECO:0000256" key="11">
    <source>
        <dbReference type="ARBA" id="ARBA00022989"/>
    </source>
</evidence>
<dbReference type="OrthoDB" id="8062037at2759"/>
<protein>
    <recommendedName>
        <fullName evidence="4">RING-type E3 ubiquitin transferase</fullName>
        <ecNumber evidence="4">2.3.2.27</ecNumber>
    </recommendedName>
</protein>
<evidence type="ECO:0000256" key="14">
    <source>
        <dbReference type="PROSITE-ProRule" id="PRU00175"/>
    </source>
</evidence>
<dbReference type="PROSITE" id="PS50089">
    <property type="entry name" value="ZF_RING_2"/>
    <property type="match status" value="1"/>
</dbReference>
<keyword evidence="7" id="KW-0479">Metal-binding</keyword>
<accession>A0A5N6PUQ4</accession>
<comment type="subcellular location">
    <subcellularLocation>
        <location evidence="2">Membrane</location>
        <topology evidence="2">Single-pass membrane protein</topology>
    </subcellularLocation>
</comment>
<keyword evidence="18" id="KW-1185">Reference proteome</keyword>
<keyword evidence="11 15" id="KW-1133">Transmembrane helix</keyword>
<keyword evidence="12 15" id="KW-0472">Membrane</keyword>
<proteinExistence type="inferred from homology"/>
<sequence length="165" mass="17971">MGAGSTHDGVNPLLVGVLGVLSGAVVVAFIHCIAVNCRRTSVQTRIEPARPIHVNRSPRITVNRDTNLRLSIPVNIRGSSSSGLSTMMTEHKYTKEFKEGTCAVCLGEFEENEDVRIMPECAHVFHVSCIDMWLFSHDSCPLCRANATPRAHDVLLAILTSTTVS</sequence>
<dbReference type="SMART" id="SM00184">
    <property type="entry name" value="RING"/>
    <property type="match status" value="1"/>
</dbReference>
<feature type="transmembrane region" description="Helical" evidence="15">
    <location>
        <begin position="12"/>
        <end position="35"/>
    </location>
</feature>
<dbReference type="GO" id="GO:0061630">
    <property type="term" value="F:ubiquitin protein ligase activity"/>
    <property type="evidence" value="ECO:0007669"/>
    <property type="project" value="UniProtKB-EC"/>
</dbReference>
<evidence type="ECO:0000313" key="18">
    <source>
        <dbReference type="Proteomes" id="UP000326396"/>
    </source>
</evidence>
<comment type="similarity">
    <text evidence="13">Belongs to the RING-type zinc finger family. ATL subfamily.</text>
</comment>
<dbReference type="EC" id="2.3.2.27" evidence="4"/>
<evidence type="ECO:0000256" key="8">
    <source>
        <dbReference type="ARBA" id="ARBA00022771"/>
    </source>
</evidence>
<comment type="caution">
    <text evidence="17">The sequence shown here is derived from an EMBL/GenBank/DDBJ whole genome shotgun (WGS) entry which is preliminary data.</text>
</comment>
<comment type="catalytic activity">
    <reaction evidence="1">
        <text>S-ubiquitinyl-[E2 ubiquitin-conjugating enzyme]-L-cysteine + [acceptor protein]-L-lysine = [E2 ubiquitin-conjugating enzyme]-L-cysteine + N(6)-ubiquitinyl-[acceptor protein]-L-lysine.</text>
        <dbReference type="EC" id="2.3.2.27"/>
    </reaction>
</comment>
<evidence type="ECO:0000256" key="6">
    <source>
        <dbReference type="ARBA" id="ARBA00022692"/>
    </source>
</evidence>
<evidence type="ECO:0000256" key="9">
    <source>
        <dbReference type="ARBA" id="ARBA00022786"/>
    </source>
</evidence>
<dbReference type="SUPFAM" id="SSF57850">
    <property type="entry name" value="RING/U-box"/>
    <property type="match status" value="1"/>
</dbReference>
<evidence type="ECO:0000256" key="10">
    <source>
        <dbReference type="ARBA" id="ARBA00022833"/>
    </source>
</evidence>
<comment type="pathway">
    <text evidence="3">Protein modification; protein ubiquitination.</text>
</comment>
<evidence type="ECO:0000256" key="1">
    <source>
        <dbReference type="ARBA" id="ARBA00000900"/>
    </source>
</evidence>
<evidence type="ECO:0000256" key="7">
    <source>
        <dbReference type="ARBA" id="ARBA00022723"/>
    </source>
</evidence>
<evidence type="ECO:0000259" key="16">
    <source>
        <dbReference type="PROSITE" id="PS50089"/>
    </source>
</evidence>
<dbReference type="UniPathway" id="UPA00143"/>
<dbReference type="InterPro" id="IPR013083">
    <property type="entry name" value="Znf_RING/FYVE/PHD"/>
</dbReference>
<dbReference type="InterPro" id="IPR001841">
    <property type="entry name" value="Znf_RING"/>
</dbReference>
<evidence type="ECO:0000256" key="15">
    <source>
        <dbReference type="SAM" id="Phobius"/>
    </source>
</evidence>
<keyword evidence="10" id="KW-0862">Zinc</keyword>
<dbReference type="Pfam" id="PF13639">
    <property type="entry name" value="zf-RING_2"/>
    <property type="match status" value="1"/>
</dbReference>